<accession>A0ABS5S404</accession>
<dbReference type="Proteomes" id="UP001297092">
    <property type="component" value="Unassembled WGS sequence"/>
</dbReference>
<evidence type="ECO:0000256" key="3">
    <source>
        <dbReference type="ARBA" id="ARBA00022692"/>
    </source>
</evidence>
<feature type="transmembrane region" description="Helical" evidence="6">
    <location>
        <begin position="88"/>
        <end position="109"/>
    </location>
</feature>
<feature type="transmembrane region" description="Helical" evidence="6">
    <location>
        <begin position="144"/>
        <end position="166"/>
    </location>
</feature>
<feature type="transmembrane region" description="Helical" evidence="6">
    <location>
        <begin position="256"/>
        <end position="276"/>
    </location>
</feature>
<dbReference type="RefSeq" id="WP_214112013.1">
    <property type="nucleotide sequence ID" value="NZ_JAHCTB010000001.1"/>
</dbReference>
<dbReference type="PANTHER" id="PTHR30250:SF11">
    <property type="entry name" value="O-ANTIGEN TRANSPORTER-RELATED"/>
    <property type="match status" value="1"/>
</dbReference>
<keyword evidence="2" id="KW-1003">Cell membrane</keyword>
<organism evidence="7 8">
    <name type="scientific">Aequorivita echinoideorum</name>
    <dbReference type="NCBI Taxonomy" id="1549647"/>
    <lineage>
        <taxon>Bacteria</taxon>
        <taxon>Pseudomonadati</taxon>
        <taxon>Bacteroidota</taxon>
        <taxon>Flavobacteriia</taxon>
        <taxon>Flavobacteriales</taxon>
        <taxon>Flavobacteriaceae</taxon>
        <taxon>Aequorivita</taxon>
    </lineage>
</organism>
<reference evidence="7 8" key="1">
    <citation type="submission" date="2021-05" db="EMBL/GenBank/DDBJ databases">
        <title>Aequorivita echinoideorum JCM 30378 genome.</title>
        <authorList>
            <person name="Zhang H."/>
            <person name="Li C."/>
        </authorList>
    </citation>
    <scope>NUCLEOTIDE SEQUENCE [LARGE SCALE GENOMIC DNA]</scope>
    <source>
        <strain evidence="7 8">JCM30378</strain>
    </source>
</reference>
<sequence length="419" mass="48658">MTFYKSTLFKNMSSLVLIQIANFVIPLLIVPYISRIIGIENYGKLEYARTLVLYFTVLIDYGFNLTATRQISIHREDKRKINQIVTNVYISKFILFLLSILIFCILLYFDEDLNKMSILLSVTFLINFGFFLFPLWFFQGLEKLATIAYINLAIKLIVVSGVIFLINESKDFWFYNLFLSLAQIIIGLVSIYILFTKYNYRFYKTNIKQVKAQFKDGFNVFLTTILVMFFVSYAFILLQKYGSDLEIGAYSTANKLVMTVQVLVLMPFSQAFFPFIAKAANENLNKFKKHIFKASKYIFFITFIIGIVTFVFAELIIKIIFGAEYLYATDTLKILAFLPTFTVLTNLFSYQGLLSLNKDGLFLKIHIFFTIIIFILSYLLVPVYGLEGVAFLRIFSEIILMSVSLLYLIKTIKKRENAY</sequence>
<evidence type="ECO:0000256" key="2">
    <source>
        <dbReference type="ARBA" id="ARBA00022475"/>
    </source>
</evidence>
<keyword evidence="8" id="KW-1185">Reference proteome</keyword>
<evidence type="ECO:0000256" key="5">
    <source>
        <dbReference type="ARBA" id="ARBA00023136"/>
    </source>
</evidence>
<feature type="transmembrane region" description="Helical" evidence="6">
    <location>
        <begin position="216"/>
        <end position="236"/>
    </location>
</feature>
<protein>
    <submittedName>
        <fullName evidence="7">Oligosaccharide flippase family protein</fullName>
    </submittedName>
</protein>
<dbReference type="InterPro" id="IPR050833">
    <property type="entry name" value="Poly_Biosynth_Transport"/>
</dbReference>
<dbReference type="InterPro" id="IPR002797">
    <property type="entry name" value="Polysacc_synth"/>
</dbReference>
<keyword evidence="5 6" id="KW-0472">Membrane</keyword>
<evidence type="ECO:0000256" key="6">
    <source>
        <dbReference type="SAM" id="Phobius"/>
    </source>
</evidence>
<evidence type="ECO:0000256" key="1">
    <source>
        <dbReference type="ARBA" id="ARBA00004651"/>
    </source>
</evidence>
<feature type="transmembrane region" description="Helical" evidence="6">
    <location>
        <begin position="46"/>
        <end position="67"/>
    </location>
</feature>
<evidence type="ECO:0000313" key="8">
    <source>
        <dbReference type="Proteomes" id="UP001297092"/>
    </source>
</evidence>
<feature type="transmembrane region" description="Helical" evidence="6">
    <location>
        <begin position="115"/>
        <end position="137"/>
    </location>
</feature>
<comment type="caution">
    <text evidence="7">The sequence shown here is derived from an EMBL/GenBank/DDBJ whole genome shotgun (WGS) entry which is preliminary data.</text>
</comment>
<keyword evidence="3 6" id="KW-0812">Transmembrane</keyword>
<feature type="transmembrane region" description="Helical" evidence="6">
    <location>
        <begin position="332"/>
        <end position="349"/>
    </location>
</feature>
<comment type="subcellular location">
    <subcellularLocation>
        <location evidence="1">Cell membrane</location>
        <topology evidence="1">Multi-pass membrane protein</topology>
    </subcellularLocation>
</comment>
<feature type="transmembrane region" description="Helical" evidence="6">
    <location>
        <begin position="390"/>
        <end position="409"/>
    </location>
</feature>
<feature type="transmembrane region" description="Helical" evidence="6">
    <location>
        <begin position="297"/>
        <end position="320"/>
    </location>
</feature>
<dbReference type="Pfam" id="PF01943">
    <property type="entry name" value="Polysacc_synt"/>
    <property type="match status" value="1"/>
</dbReference>
<evidence type="ECO:0000313" key="7">
    <source>
        <dbReference type="EMBL" id="MBT0607154.1"/>
    </source>
</evidence>
<feature type="transmembrane region" description="Helical" evidence="6">
    <location>
        <begin position="12"/>
        <end position="34"/>
    </location>
</feature>
<dbReference type="PANTHER" id="PTHR30250">
    <property type="entry name" value="PST FAMILY PREDICTED COLANIC ACID TRANSPORTER"/>
    <property type="match status" value="1"/>
</dbReference>
<proteinExistence type="predicted"/>
<keyword evidence="4 6" id="KW-1133">Transmembrane helix</keyword>
<feature type="transmembrane region" description="Helical" evidence="6">
    <location>
        <begin position="172"/>
        <end position="195"/>
    </location>
</feature>
<evidence type="ECO:0000256" key="4">
    <source>
        <dbReference type="ARBA" id="ARBA00022989"/>
    </source>
</evidence>
<name>A0ABS5S404_9FLAO</name>
<feature type="transmembrane region" description="Helical" evidence="6">
    <location>
        <begin position="361"/>
        <end position="384"/>
    </location>
</feature>
<dbReference type="EMBL" id="JAHCTB010000001">
    <property type="protein sequence ID" value="MBT0607154.1"/>
    <property type="molecule type" value="Genomic_DNA"/>
</dbReference>
<gene>
    <name evidence="7" type="ORF">KIV10_03065</name>
</gene>